<dbReference type="Gene3D" id="3.40.50.720">
    <property type="entry name" value="NAD(P)-binding Rossmann-like Domain"/>
    <property type="match status" value="1"/>
</dbReference>
<dbReference type="AlphaFoldDB" id="A0A5B6YTA5"/>
<evidence type="ECO:0000313" key="3">
    <source>
        <dbReference type="EMBL" id="MPA34898.1"/>
    </source>
</evidence>
<accession>A0A5B6YTA5</accession>
<dbReference type="PANTHER" id="PTHR43180">
    <property type="entry name" value="3-OXOACYL-(ACYL-CARRIER-PROTEIN) REDUCTASE (AFU_ORTHOLOGUE AFUA_6G11210)"/>
    <property type="match status" value="1"/>
</dbReference>
<reference evidence="3" key="1">
    <citation type="submission" date="2019-08" db="EMBL/GenBank/DDBJ databases">
        <title>Reference gene set and small RNA set construction with multiple tissues from Davidia involucrata Baill.</title>
        <authorList>
            <person name="Yang H."/>
            <person name="Zhou C."/>
            <person name="Li G."/>
            <person name="Wang J."/>
            <person name="Gao P."/>
            <person name="Wang M."/>
            <person name="Wang R."/>
            <person name="Zhao Y."/>
        </authorList>
    </citation>
    <scope>NUCLEOTIDE SEQUENCE</scope>
    <source>
        <tissue evidence="3">Mixed with DoveR01_LX</tissue>
    </source>
</reference>
<dbReference type="PANTHER" id="PTHR43180:SF81">
    <property type="entry name" value="SHORT CHAIN ALCOHOL DEHYDROGENASE"/>
    <property type="match status" value="1"/>
</dbReference>
<evidence type="ECO:0000256" key="1">
    <source>
        <dbReference type="ARBA" id="ARBA00006484"/>
    </source>
</evidence>
<dbReference type="EMBL" id="GHES01004339">
    <property type="protein sequence ID" value="MPA34898.1"/>
    <property type="molecule type" value="Transcribed_RNA"/>
</dbReference>
<dbReference type="SUPFAM" id="SSF51735">
    <property type="entry name" value="NAD(P)-binding Rossmann-fold domains"/>
    <property type="match status" value="1"/>
</dbReference>
<name>A0A5B6YTA5_DAVIN</name>
<evidence type="ECO:0000256" key="2">
    <source>
        <dbReference type="ARBA" id="ARBA00023002"/>
    </source>
</evidence>
<proteinExistence type="inferred from homology"/>
<sequence>MFNNAGISGNPDPRILAANYEDLKKVFDVNVFGAFLGAKHAARVMIPEKLAWLCKELEELPCNLSEHWVGSVTLWSPMEMPTVISCHDVCIFKENITIVKLNCSLLFHCEACHVCNFVKFCLLRSLVR</sequence>
<dbReference type="EC" id="1.1.1.288" evidence="3"/>
<gene>
    <name evidence="3" type="ORF">Din_004339</name>
</gene>
<keyword evidence="2 3" id="KW-0560">Oxidoreductase</keyword>
<protein>
    <submittedName>
        <fullName evidence="3">Putative zerumbone synthase-like</fullName>
        <ecNumber evidence="3">1.1.1.288</ecNumber>
    </submittedName>
</protein>
<dbReference type="InterPro" id="IPR036291">
    <property type="entry name" value="NAD(P)-bd_dom_sf"/>
</dbReference>
<comment type="similarity">
    <text evidence="1">Belongs to the short-chain dehydrogenases/reductases (SDR) family.</text>
</comment>
<dbReference type="GO" id="GO:0010301">
    <property type="term" value="F:xanthoxin dehydrogenase (NAD+) activity"/>
    <property type="evidence" value="ECO:0007669"/>
    <property type="project" value="UniProtKB-EC"/>
</dbReference>
<organism evidence="3">
    <name type="scientific">Davidia involucrata</name>
    <name type="common">Dove tree</name>
    <dbReference type="NCBI Taxonomy" id="16924"/>
    <lineage>
        <taxon>Eukaryota</taxon>
        <taxon>Viridiplantae</taxon>
        <taxon>Streptophyta</taxon>
        <taxon>Embryophyta</taxon>
        <taxon>Tracheophyta</taxon>
        <taxon>Spermatophyta</taxon>
        <taxon>Magnoliopsida</taxon>
        <taxon>eudicotyledons</taxon>
        <taxon>Gunneridae</taxon>
        <taxon>Pentapetalae</taxon>
        <taxon>asterids</taxon>
        <taxon>Cornales</taxon>
        <taxon>Nyssaceae</taxon>
        <taxon>Davidia</taxon>
    </lineage>
</organism>